<accession>A0A6G4CLC9</accession>
<organism evidence="1">
    <name type="scientific">Clostridium botulinum</name>
    <dbReference type="NCBI Taxonomy" id="1491"/>
    <lineage>
        <taxon>Bacteria</taxon>
        <taxon>Bacillati</taxon>
        <taxon>Bacillota</taxon>
        <taxon>Clostridia</taxon>
        <taxon>Eubacteriales</taxon>
        <taxon>Clostridiaceae</taxon>
        <taxon>Clostridium</taxon>
    </lineage>
</organism>
<proteinExistence type="predicted"/>
<reference evidence="1" key="1">
    <citation type="submission" date="2019-02" db="EMBL/GenBank/DDBJ databases">
        <title>Genome sequencing of Clostridium botulinum clinical isolates.</title>
        <authorList>
            <person name="Brunt J."/>
            <person name="Van Vliet A.H.M."/>
            <person name="Stringer S.C."/>
            <person name="Grant K.A."/>
            <person name="Carter A.C."/>
            <person name="Peck M.W."/>
        </authorList>
    </citation>
    <scope>NUCLEOTIDE SEQUENCE</scope>
    <source>
        <strain evidence="1">H114400598</strain>
    </source>
</reference>
<evidence type="ECO:0000313" key="1">
    <source>
        <dbReference type="EMBL" id="NEZ74243.1"/>
    </source>
</evidence>
<gene>
    <name evidence="1" type="ORF">EXM56_02545</name>
</gene>
<protein>
    <submittedName>
        <fullName evidence="1">Uncharacterized protein</fullName>
    </submittedName>
</protein>
<name>A0A6G4CLC9_CLOBO</name>
<comment type="caution">
    <text evidence="1">The sequence shown here is derived from an EMBL/GenBank/DDBJ whole genome shotgun (WGS) entry which is preliminary data.</text>
</comment>
<sequence>MLDNTAKISEIITALENMQGLNQKADLKSALIAKGINALDTDGVANLIAKLNSANLVLNGKRFAYGELSVTINTDRIMSITGLSFTPSKVIVSCYEYSNSPYTDSLNLIISNIADIYNMYGSFTDNSGDEITSHGEKIKSKIITGGFNVYLPKIGNGGNLKYWAYE</sequence>
<dbReference type="EMBL" id="SGKT01000004">
    <property type="protein sequence ID" value="NEZ74243.1"/>
    <property type="molecule type" value="Genomic_DNA"/>
</dbReference>
<dbReference type="AlphaFoldDB" id="A0A6G4CLC9"/>